<reference evidence="3" key="2">
    <citation type="journal article" date="2010" name="Stand. Genomic Sci.">
        <title>Complete genome sequence of Thermaerobacter marianensis type strain (7p75aT).</title>
        <authorList>
            <person name="Han C."/>
            <person name="Gu W."/>
            <person name="Zhang X."/>
            <person name="Lapidus A."/>
            <person name="Nolan M."/>
            <person name="Copeland A."/>
            <person name="Lucas S."/>
            <person name="Glavina Del Rio T."/>
            <person name="Tice H."/>
            <person name="Cheng J."/>
            <person name="Tapia R."/>
            <person name="Goodwin L."/>
            <person name="Pitluck S."/>
            <person name="Pagani I."/>
            <person name="Ivanova N."/>
            <person name="Mavromatis K."/>
            <person name="Mikhailova N."/>
            <person name="Pati A."/>
            <person name="Chen A."/>
            <person name="Palaniappan K."/>
            <person name="Land M."/>
            <person name="Hauser L."/>
            <person name="Chang Y."/>
            <person name="Jeffries C."/>
            <person name="Schneider S."/>
            <person name="Rohde M."/>
            <person name="Goker M."/>
            <person name="Pukall R."/>
            <person name="Woyke T."/>
            <person name="Bristow J."/>
            <person name="Eisen J."/>
            <person name="Markowitz V."/>
            <person name="Hugenholtz P."/>
            <person name="Kyrpides N."/>
            <person name="Klenk H."/>
            <person name="Detter J."/>
        </authorList>
    </citation>
    <scope>NUCLEOTIDE SEQUENCE [LARGE SCALE GENOMIC DNA]</scope>
    <source>
        <strain evidence="3">ATCC 700841 / DSM 12885 / JCM 10246 / 7p75a</strain>
    </source>
</reference>
<keyword evidence="3" id="KW-1185">Reference proteome</keyword>
<dbReference type="AlphaFoldDB" id="E6SH04"/>
<feature type="transmembrane region" description="Helical" evidence="1">
    <location>
        <begin position="234"/>
        <end position="251"/>
    </location>
</feature>
<feature type="transmembrane region" description="Helical" evidence="1">
    <location>
        <begin position="94"/>
        <end position="120"/>
    </location>
</feature>
<dbReference type="HOGENOM" id="CLU_370015_0_0_9"/>
<name>E6SH04_THEM7</name>
<gene>
    <name evidence="2" type="ordered locus">Tmar_0514</name>
</gene>
<dbReference type="EMBL" id="CP002344">
    <property type="protein sequence ID" value="ADU50635.1"/>
    <property type="molecule type" value="Genomic_DNA"/>
</dbReference>
<feature type="transmembrane region" description="Helical" evidence="1">
    <location>
        <begin position="170"/>
        <end position="192"/>
    </location>
</feature>
<feature type="transmembrane region" description="Helical" evidence="1">
    <location>
        <begin position="263"/>
        <end position="289"/>
    </location>
</feature>
<proteinExistence type="predicted"/>
<dbReference type="RefSeq" id="WP_013494940.1">
    <property type="nucleotide sequence ID" value="NC_014831.1"/>
</dbReference>
<feature type="transmembrane region" description="Helical" evidence="1">
    <location>
        <begin position="140"/>
        <end position="163"/>
    </location>
</feature>
<dbReference type="STRING" id="644966.Tmar_0514"/>
<evidence type="ECO:0000313" key="2">
    <source>
        <dbReference type="EMBL" id="ADU50635.1"/>
    </source>
</evidence>
<sequence length="726" mass="77166">MRWTQSFRAAARYTWTRVRRTWWLPAAVAGGLATGLLTVTQTVAETGVGVLQQAAQFLSFLQAGVMVLAGLAADPERDEDSAAVFWSWPADTAALVLGKLVGAAPLALLAALGAAVPPAVLMASLGRGAGLPWSSVLAEWGLLLAWLVPGALWAAAVGGALGLWLRGLPLFAAILAVWLAGVLGAYLFQALFNPFFPVAWLLQWTGSAMLPPDFEDADQAALGGDLPLLVAHRVLYLAAAGLVVTILALGYRRHRSAGAPVRWGLRLAAGALAVLTVAVAAGAAAVLYARADAGRQELLYYARQGVHPDGSPPPADQVPQFAVTRYQLDVDARRPPELRVDARMVLENRSRVPVQDPTFTLRHVFTVTRVGVEGREAAAVHWTRDRDWIRLDGLVLPPGGSATVTLSYQGKVDQWTLPGGYPWTRMASTSLPDLWHGAHVGPAGLSLPASYGWYPLAGRVTLARALAMPTPAGQTAIWLLEGPATTGSGTIRWPGPVPPEAPAPLEPASFSVTVRHLARYPVLSNLQDLDGPWGPDTRMAGTSTFLQLVGWPLAHVATPDADIWYPAADPGSRKNAAEWASWLREAYTWVGQEVRPRVVTLPLVGTARVDRLSIDPHSGVVMESGSAIMVPHQAMEAVLLGPRDAAGDVESCLVGVVGQLVAWGQPDLPPGPHPCDDLPGGPRAGALATWLRETPRAQVVAALSRLREIAAQRPLRASDLREVMGP</sequence>
<reference evidence="2 3" key="1">
    <citation type="journal article" date="2010" name="Stand. Genomic Sci.">
        <title>Complete genome sequence of Thermaerobacter marianensis type strain (7p75a).</title>
        <authorList>
            <person name="Han C."/>
            <person name="Gu W."/>
            <person name="Zhang X."/>
            <person name="Lapidus A."/>
            <person name="Nolan M."/>
            <person name="Copeland A."/>
            <person name="Lucas S."/>
            <person name="Del Rio T.G."/>
            <person name="Tice H."/>
            <person name="Cheng J.F."/>
            <person name="Tapia R."/>
            <person name="Goodwin L."/>
            <person name="Pitluck S."/>
            <person name="Pagani I."/>
            <person name="Ivanova N."/>
            <person name="Mavromatis K."/>
            <person name="Mikhailova N."/>
            <person name="Pati A."/>
            <person name="Chen A."/>
            <person name="Palaniappan K."/>
            <person name="Land M."/>
            <person name="Hauser L."/>
            <person name="Chang Y.J."/>
            <person name="Jeffries C.D."/>
            <person name="Schneider S."/>
            <person name="Rohde M."/>
            <person name="Goker M."/>
            <person name="Pukall R."/>
            <person name="Woyke T."/>
            <person name="Bristow J."/>
            <person name="Eisen J.A."/>
            <person name="Markowitz V."/>
            <person name="Hugenholtz P."/>
            <person name="Kyrpides N.C."/>
            <person name="Klenk H.P."/>
            <person name="Detter J.C."/>
        </authorList>
    </citation>
    <scope>NUCLEOTIDE SEQUENCE [LARGE SCALE GENOMIC DNA]</scope>
    <source>
        <strain evidence="3">ATCC 700841 / DSM 12885 / JCM 10246 / 7p75a</strain>
    </source>
</reference>
<evidence type="ECO:0000313" key="3">
    <source>
        <dbReference type="Proteomes" id="UP000008915"/>
    </source>
</evidence>
<protein>
    <submittedName>
        <fullName evidence="2">Uncharacterized protein</fullName>
    </submittedName>
</protein>
<dbReference type="Proteomes" id="UP000008915">
    <property type="component" value="Chromosome"/>
</dbReference>
<accession>E6SH04</accession>
<keyword evidence="1" id="KW-0472">Membrane</keyword>
<organism evidence="2 3">
    <name type="scientific">Thermaerobacter marianensis (strain ATCC 700841 / DSM 12885 / JCM 10246 / 7p75a)</name>
    <dbReference type="NCBI Taxonomy" id="644966"/>
    <lineage>
        <taxon>Bacteria</taxon>
        <taxon>Bacillati</taxon>
        <taxon>Bacillota</taxon>
        <taxon>Clostridia</taxon>
        <taxon>Eubacteriales</taxon>
        <taxon>Clostridiales Family XVII. Incertae Sedis</taxon>
        <taxon>Thermaerobacter</taxon>
    </lineage>
</organism>
<keyword evidence="1" id="KW-1133">Transmembrane helix</keyword>
<dbReference type="eggNOG" id="COG0580">
    <property type="taxonomic scope" value="Bacteria"/>
</dbReference>
<feature type="transmembrane region" description="Helical" evidence="1">
    <location>
        <begin position="54"/>
        <end position="73"/>
    </location>
</feature>
<dbReference type="OrthoDB" id="2786532at2"/>
<keyword evidence="1" id="KW-0812">Transmembrane</keyword>
<dbReference type="KEGG" id="tmr:Tmar_0514"/>
<evidence type="ECO:0000256" key="1">
    <source>
        <dbReference type="SAM" id="Phobius"/>
    </source>
</evidence>